<feature type="transmembrane region" description="Helical" evidence="10">
    <location>
        <begin position="261"/>
        <end position="285"/>
    </location>
</feature>
<dbReference type="InterPro" id="IPR013057">
    <property type="entry name" value="AA_transpt_TM"/>
</dbReference>
<feature type="region of interest" description="Disordered" evidence="9">
    <location>
        <begin position="1"/>
        <end position="46"/>
    </location>
</feature>
<dbReference type="AlphaFoldDB" id="A7S1J5"/>
<dbReference type="PhylomeDB" id="A7S1J5"/>
<protein>
    <recommendedName>
        <fullName evidence="11">Amino acid transporter transmembrane domain-containing protein</fullName>
    </recommendedName>
</protein>
<evidence type="ECO:0000256" key="9">
    <source>
        <dbReference type="SAM" id="MobiDB-lite"/>
    </source>
</evidence>
<proteinExistence type="inferred from homology"/>
<comment type="similarity">
    <text evidence="2">Belongs to the amino acid/polyamine transporter 2 family.</text>
</comment>
<feature type="transmembrane region" description="Helical" evidence="10">
    <location>
        <begin position="305"/>
        <end position="330"/>
    </location>
</feature>
<evidence type="ECO:0000256" key="2">
    <source>
        <dbReference type="ARBA" id="ARBA00008066"/>
    </source>
</evidence>
<dbReference type="PANTHER" id="PTHR22950">
    <property type="entry name" value="AMINO ACID TRANSPORTER"/>
    <property type="match status" value="1"/>
</dbReference>
<evidence type="ECO:0000313" key="13">
    <source>
        <dbReference type="Proteomes" id="UP000001593"/>
    </source>
</evidence>
<evidence type="ECO:0000256" key="7">
    <source>
        <dbReference type="ARBA" id="ARBA00023136"/>
    </source>
</evidence>
<dbReference type="STRING" id="45351.A7S1J5"/>
<keyword evidence="3" id="KW-0813">Transport</keyword>
<gene>
    <name evidence="12" type="ORF">NEMVEDRAFT_v1g184554</name>
</gene>
<feature type="transmembrane region" description="Helical" evidence="10">
    <location>
        <begin position="76"/>
        <end position="101"/>
    </location>
</feature>
<keyword evidence="5" id="KW-0532">Neurotransmitter transport</keyword>
<feature type="transmembrane region" description="Helical" evidence="10">
    <location>
        <begin position="408"/>
        <end position="434"/>
    </location>
</feature>
<feature type="domain" description="Amino acid transporter transmembrane" evidence="11">
    <location>
        <begin position="45"/>
        <end position="428"/>
    </location>
</feature>
<keyword evidence="6 10" id="KW-1133">Transmembrane helix</keyword>
<keyword evidence="13" id="KW-1185">Reference proteome</keyword>
<evidence type="ECO:0000313" key="12">
    <source>
        <dbReference type="EMBL" id="EDO42334.1"/>
    </source>
</evidence>
<dbReference type="GO" id="GO:0006836">
    <property type="term" value="P:neurotransmitter transport"/>
    <property type="evidence" value="ECO:0007669"/>
    <property type="project" value="UniProtKB-KW"/>
</dbReference>
<keyword evidence="7 10" id="KW-0472">Membrane</keyword>
<dbReference type="InParanoid" id="A7S1J5"/>
<keyword evidence="4 10" id="KW-0812">Transmembrane</keyword>
<reference evidence="12 13" key="1">
    <citation type="journal article" date="2007" name="Science">
        <title>Sea anemone genome reveals ancestral eumetazoan gene repertoire and genomic organization.</title>
        <authorList>
            <person name="Putnam N.H."/>
            <person name="Srivastava M."/>
            <person name="Hellsten U."/>
            <person name="Dirks B."/>
            <person name="Chapman J."/>
            <person name="Salamov A."/>
            <person name="Terry A."/>
            <person name="Shapiro H."/>
            <person name="Lindquist E."/>
            <person name="Kapitonov V.V."/>
            <person name="Jurka J."/>
            <person name="Genikhovich G."/>
            <person name="Grigoriev I.V."/>
            <person name="Lucas S.M."/>
            <person name="Steele R.E."/>
            <person name="Finnerty J.R."/>
            <person name="Technau U."/>
            <person name="Martindale M.Q."/>
            <person name="Rokhsar D.S."/>
        </authorList>
    </citation>
    <scope>NUCLEOTIDE SEQUENCE [LARGE SCALE GENOMIC DNA]</scope>
    <source>
        <strain evidence="13">CH2 X CH6</strain>
    </source>
</reference>
<comment type="subcellular location">
    <subcellularLocation>
        <location evidence="1">Cytoplasmic vesicle membrane</location>
        <topology evidence="1">Multi-pass membrane protein</topology>
    </subcellularLocation>
</comment>
<evidence type="ECO:0000256" key="5">
    <source>
        <dbReference type="ARBA" id="ARBA00022775"/>
    </source>
</evidence>
<evidence type="ECO:0000259" key="11">
    <source>
        <dbReference type="Pfam" id="PF01490"/>
    </source>
</evidence>
<dbReference type="Pfam" id="PF01490">
    <property type="entry name" value="Aa_trans"/>
    <property type="match status" value="1"/>
</dbReference>
<keyword evidence="8" id="KW-0968">Cytoplasmic vesicle</keyword>
<organism evidence="12 13">
    <name type="scientific">Nematostella vectensis</name>
    <name type="common">Starlet sea anemone</name>
    <dbReference type="NCBI Taxonomy" id="45351"/>
    <lineage>
        <taxon>Eukaryota</taxon>
        <taxon>Metazoa</taxon>
        <taxon>Cnidaria</taxon>
        <taxon>Anthozoa</taxon>
        <taxon>Hexacorallia</taxon>
        <taxon>Actiniaria</taxon>
        <taxon>Edwardsiidae</taxon>
        <taxon>Nematostella</taxon>
    </lineage>
</organism>
<sequence>MGNTDSAIAKEHREYKAVPINENNQQEKANDSNKDREERDANDGTNSTWRATLNTINYMEGTGFLALPYAVSRGGIAGALGFILVPIILAYTAYISVDCAYEGGKYKAKKRVRSSLAEIGKAVWAPAEHIIDGLFIVSLFDTLTSFNLVCSSLLAGLQIPSISQRYWSVIIGAVALPSLFIKTFRSLVWLSLLGTASLLLAFITVIVYEFREYKSWDFRALLFWDFNGFLFSLNIALFSNGIHCAVLSIEKSMKHKSQICQLLAISYTSTSIIKTLFAVLGFLAFKANTSEVVILNIPQGTMRTVVIITTVISTLSGYSLLSHLLISIIESKKIGEFIGSRLSSFAFFIISRFAVVIISSLTAICIPHFALWISLSACIGGYVTCLFFPAALHLGLRLDQGLPTWKLLADWFCVLFAMVGSVFGFYSAVVPVVLQIL</sequence>
<name>A7S1J5_NEMVE</name>
<evidence type="ECO:0000256" key="10">
    <source>
        <dbReference type="SAM" id="Phobius"/>
    </source>
</evidence>
<dbReference type="Proteomes" id="UP000001593">
    <property type="component" value="Unassembled WGS sequence"/>
</dbReference>
<evidence type="ECO:0000256" key="1">
    <source>
        <dbReference type="ARBA" id="ARBA00004439"/>
    </source>
</evidence>
<dbReference type="eggNOG" id="KOG4303">
    <property type="taxonomic scope" value="Eukaryota"/>
</dbReference>
<dbReference type="KEGG" id="nve:5514217"/>
<dbReference type="PANTHER" id="PTHR22950:SF689">
    <property type="entry name" value="VESICULAR INHIBITORY AMINO ACID TRANSPORTER"/>
    <property type="match status" value="1"/>
</dbReference>
<dbReference type="HOGENOM" id="CLU_531510_0_0_1"/>
<evidence type="ECO:0000256" key="3">
    <source>
        <dbReference type="ARBA" id="ARBA00022448"/>
    </source>
</evidence>
<feature type="transmembrane region" description="Helical" evidence="10">
    <location>
        <begin position="342"/>
        <end position="364"/>
    </location>
</feature>
<feature type="compositionally biased region" description="Basic and acidic residues" evidence="9">
    <location>
        <begin position="28"/>
        <end position="42"/>
    </location>
</feature>
<evidence type="ECO:0000256" key="8">
    <source>
        <dbReference type="ARBA" id="ARBA00023329"/>
    </source>
</evidence>
<dbReference type="GO" id="GO:0030659">
    <property type="term" value="C:cytoplasmic vesicle membrane"/>
    <property type="evidence" value="ECO:0007669"/>
    <property type="project" value="UniProtKB-SubCell"/>
</dbReference>
<feature type="transmembrane region" description="Helical" evidence="10">
    <location>
        <begin position="370"/>
        <end position="396"/>
    </location>
</feature>
<dbReference type="EMBL" id="DS469565">
    <property type="protein sequence ID" value="EDO42334.1"/>
    <property type="molecule type" value="Genomic_DNA"/>
</dbReference>
<evidence type="ECO:0000256" key="6">
    <source>
        <dbReference type="ARBA" id="ARBA00022989"/>
    </source>
</evidence>
<accession>A7S1J5</accession>
<evidence type="ECO:0000256" key="4">
    <source>
        <dbReference type="ARBA" id="ARBA00022692"/>
    </source>
</evidence>
<feature type="transmembrane region" description="Helical" evidence="10">
    <location>
        <begin position="188"/>
        <end position="208"/>
    </location>
</feature>
<feature type="transmembrane region" description="Helical" evidence="10">
    <location>
        <begin position="228"/>
        <end position="249"/>
    </location>
</feature>